<protein>
    <submittedName>
        <fullName evidence="1">Uncharacterized protein</fullName>
    </submittedName>
</protein>
<gene>
    <name evidence="1" type="primary">Acey_s0324.g2521</name>
    <name evidence="1" type="ORF">Y032_0324g2521</name>
</gene>
<reference evidence="2" key="1">
    <citation type="journal article" date="2015" name="Nat. Genet.">
        <title>The genome and transcriptome of the zoonotic hookworm Ancylostoma ceylanicum identify infection-specific gene families.</title>
        <authorList>
            <person name="Schwarz E.M."/>
            <person name="Hu Y."/>
            <person name="Antoshechkin I."/>
            <person name="Miller M.M."/>
            <person name="Sternberg P.W."/>
            <person name="Aroian R.V."/>
        </authorList>
    </citation>
    <scope>NUCLEOTIDE SEQUENCE</scope>
    <source>
        <strain evidence="2">HY135</strain>
    </source>
</reference>
<name>A0A016S0J6_9BILA</name>
<accession>A0A016S0J6</accession>
<sequence>MHSLFVSQNNCERRTEAQTRIRNSIFRSNASVSQANRQITFGIRYAIGSKYRRWCFIRKHCLKDACSAMQMSPLTEARCLRYPSYLITYTTAKIKNRVVRSRQ</sequence>
<dbReference type="Proteomes" id="UP000024635">
    <property type="component" value="Unassembled WGS sequence"/>
</dbReference>
<comment type="caution">
    <text evidence="1">The sequence shown here is derived from an EMBL/GenBank/DDBJ whole genome shotgun (WGS) entry which is preliminary data.</text>
</comment>
<organism evidence="1 2">
    <name type="scientific">Ancylostoma ceylanicum</name>
    <dbReference type="NCBI Taxonomy" id="53326"/>
    <lineage>
        <taxon>Eukaryota</taxon>
        <taxon>Metazoa</taxon>
        <taxon>Ecdysozoa</taxon>
        <taxon>Nematoda</taxon>
        <taxon>Chromadorea</taxon>
        <taxon>Rhabditida</taxon>
        <taxon>Rhabditina</taxon>
        <taxon>Rhabditomorpha</taxon>
        <taxon>Strongyloidea</taxon>
        <taxon>Ancylostomatidae</taxon>
        <taxon>Ancylostomatinae</taxon>
        <taxon>Ancylostoma</taxon>
    </lineage>
</organism>
<dbReference type="EMBL" id="JARK01001660">
    <property type="protein sequence ID" value="EYB84006.1"/>
    <property type="molecule type" value="Genomic_DNA"/>
</dbReference>
<keyword evidence="2" id="KW-1185">Reference proteome</keyword>
<evidence type="ECO:0000313" key="1">
    <source>
        <dbReference type="EMBL" id="EYB84006.1"/>
    </source>
</evidence>
<evidence type="ECO:0000313" key="2">
    <source>
        <dbReference type="Proteomes" id="UP000024635"/>
    </source>
</evidence>
<dbReference type="AlphaFoldDB" id="A0A016S0J6"/>
<proteinExistence type="predicted"/>